<name>A0A2T1ND33_9FLAO</name>
<dbReference type="InterPro" id="IPR053138">
    <property type="entry name" value="N-alpha-Ac-DABA_deacetylase"/>
</dbReference>
<dbReference type="PANTHER" id="PTHR37326">
    <property type="entry name" value="BLL3975 PROTEIN"/>
    <property type="match status" value="1"/>
</dbReference>
<evidence type="ECO:0000256" key="2">
    <source>
        <dbReference type="ARBA" id="ARBA00022723"/>
    </source>
</evidence>
<evidence type="ECO:0000256" key="3">
    <source>
        <dbReference type="ARBA" id="ARBA00022801"/>
    </source>
</evidence>
<evidence type="ECO:0000313" key="6">
    <source>
        <dbReference type="EMBL" id="PSG90360.1"/>
    </source>
</evidence>
<dbReference type="PIRSF" id="PIRSF039012">
    <property type="entry name" value="ASP"/>
    <property type="match status" value="1"/>
</dbReference>
<evidence type="ECO:0000259" key="5">
    <source>
        <dbReference type="Pfam" id="PF24827"/>
    </source>
</evidence>
<dbReference type="GO" id="GO:0046872">
    <property type="term" value="F:metal ion binding"/>
    <property type="evidence" value="ECO:0007669"/>
    <property type="project" value="UniProtKB-KW"/>
</dbReference>
<dbReference type="Pfam" id="PF24827">
    <property type="entry name" value="AstE_AspA_cat"/>
    <property type="match status" value="1"/>
</dbReference>
<gene>
    <name evidence="6" type="ORF">C7H52_03515</name>
</gene>
<dbReference type="PANTHER" id="PTHR37326:SF2">
    <property type="entry name" value="SUCCINYLGLUTAMATE DESUCCINYLASE_ASPARTOACYLASE FAMILY PROTEIN"/>
    <property type="match status" value="1"/>
</dbReference>
<evidence type="ECO:0000313" key="7">
    <source>
        <dbReference type="Proteomes" id="UP000238426"/>
    </source>
</evidence>
<proteinExistence type="predicted"/>
<dbReference type="RefSeq" id="WP_106462500.1">
    <property type="nucleotide sequence ID" value="NZ_PXOQ01000007.1"/>
</dbReference>
<reference evidence="6 7" key="1">
    <citation type="submission" date="2018-03" db="EMBL/GenBank/DDBJ databases">
        <title>Mesoflavibacter sp. HG37 and Mesoflavibacter sp. HG96 sp.nov., two marine bacteria isolated from seawater of Western Pacific Ocean.</title>
        <authorList>
            <person name="Cheng H."/>
            <person name="Wu Y.-H."/>
            <person name="Guo L.-L."/>
            <person name="Xu X.-W."/>
        </authorList>
    </citation>
    <scope>NUCLEOTIDE SEQUENCE [LARGE SCALE GENOMIC DNA]</scope>
    <source>
        <strain evidence="6 7">KCTC 32269</strain>
    </source>
</reference>
<sequence length="326" mass="36243">MNYPNGILTILGKSIKRGQSAEAKFSVAKLHTNTSVDVPVIIHRAKKAGPTVLFTAGIHGDEVNGIEVVRQIIAQGINKPKIGTIICLPVINIFGFINLQREFPDGRDLNRVFPGSKSGSLASRVAYHLMKEVIPNVDYIVDFHTGGANRFNAPQVRIAANNEKYDEFAKLFGAPFVLYSKNIKKSFRNACNNLHIPVILFEGGKSLHIDKHITNVGLEGSKRFLHHLGMLNDTLEVKQIDNHPVFILESKWIRAKYSGMFKPLFNINAYVEKGEVLGYITDPFGKLNHAIKASNRGYLINVNESPIVYQGDAVFHITTKIKADND</sequence>
<evidence type="ECO:0000256" key="1">
    <source>
        <dbReference type="ARBA" id="ARBA00001947"/>
    </source>
</evidence>
<protein>
    <submittedName>
        <fullName evidence="6">Succinylglutamate desuccinylase</fullName>
    </submittedName>
</protein>
<keyword evidence="4" id="KW-0862">Zinc</keyword>
<comment type="cofactor">
    <cofactor evidence="1">
        <name>Zn(2+)</name>
        <dbReference type="ChEBI" id="CHEBI:29105"/>
    </cofactor>
</comment>
<comment type="caution">
    <text evidence="6">The sequence shown here is derived from an EMBL/GenBank/DDBJ whole genome shotgun (WGS) entry which is preliminary data.</text>
</comment>
<dbReference type="EMBL" id="PXOQ01000007">
    <property type="protein sequence ID" value="PSG90360.1"/>
    <property type="molecule type" value="Genomic_DNA"/>
</dbReference>
<dbReference type="InterPro" id="IPR055438">
    <property type="entry name" value="AstE_AspA_cat"/>
</dbReference>
<dbReference type="InterPro" id="IPR043795">
    <property type="entry name" value="N-alpha-Ac-DABA-like"/>
</dbReference>
<dbReference type="Gene3D" id="3.40.630.10">
    <property type="entry name" value="Zn peptidases"/>
    <property type="match status" value="1"/>
</dbReference>
<dbReference type="SUPFAM" id="SSF53187">
    <property type="entry name" value="Zn-dependent exopeptidases"/>
    <property type="match status" value="1"/>
</dbReference>
<dbReference type="GO" id="GO:0016811">
    <property type="term" value="F:hydrolase activity, acting on carbon-nitrogen (but not peptide) bonds, in linear amides"/>
    <property type="evidence" value="ECO:0007669"/>
    <property type="project" value="InterPro"/>
</dbReference>
<keyword evidence="7" id="KW-1185">Reference proteome</keyword>
<dbReference type="Proteomes" id="UP000238426">
    <property type="component" value="Unassembled WGS sequence"/>
</dbReference>
<feature type="domain" description="Succinylglutamate desuccinylase/Aspartoacylase catalytic" evidence="5">
    <location>
        <begin position="48"/>
        <end position="228"/>
    </location>
</feature>
<dbReference type="AlphaFoldDB" id="A0A2T1ND33"/>
<dbReference type="OrthoDB" id="9782876at2"/>
<dbReference type="GO" id="GO:0016788">
    <property type="term" value="F:hydrolase activity, acting on ester bonds"/>
    <property type="evidence" value="ECO:0007669"/>
    <property type="project" value="InterPro"/>
</dbReference>
<accession>A0A2T1ND33</accession>
<evidence type="ECO:0000256" key="4">
    <source>
        <dbReference type="ARBA" id="ARBA00022833"/>
    </source>
</evidence>
<keyword evidence="2" id="KW-0479">Metal-binding</keyword>
<dbReference type="CDD" id="cd06251">
    <property type="entry name" value="M14_ASTE_ASPA-like"/>
    <property type="match status" value="1"/>
</dbReference>
<keyword evidence="3" id="KW-0378">Hydrolase</keyword>
<organism evidence="6 7">
    <name type="scientific">Aurantibacter aestuarii</name>
    <dbReference type="NCBI Taxonomy" id="1266046"/>
    <lineage>
        <taxon>Bacteria</taxon>
        <taxon>Pseudomonadati</taxon>
        <taxon>Bacteroidota</taxon>
        <taxon>Flavobacteriia</taxon>
        <taxon>Flavobacteriales</taxon>
        <taxon>Flavobacteriaceae</taxon>
        <taxon>Aurantibacter</taxon>
    </lineage>
</organism>